<accession>A0A1B3AY88</accession>
<gene>
    <name evidence="1" type="primary">29</name>
    <name evidence="1" type="ORF">SEA_BANTAM_29</name>
</gene>
<dbReference type="KEGG" id="vg:29080293"/>
<protein>
    <submittedName>
        <fullName evidence="1">Minor tail protein</fullName>
    </submittedName>
</protein>
<dbReference type="GeneID" id="29080293"/>
<keyword evidence="2" id="KW-1185">Reference proteome</keyword>
<proteinExistence type="predicted"/>
<evidence type="ECO:0000313" key="2">
    <source>
        <dbReference type="Proteomes" id="UP000202170"/>
    </source>
</evidence>
<dbReference type="EMBL" id="KX557272">
    <property type="protein sequence ID" value="AOE43719.1"/>
    <property type="molecule type" value="Genomic_DNA"/>
</dbReference>
<dbReference type="OrthoDB" id="2557at10239"/>
<evidence type="ECO:0000313" key="1">
    <source>
        <dbReference type="EMBL" id="AOE43719.1"/>
    </source>
</evidence>
<organism evidence="1 2">
    <name type="scientific">Gordonia phage Bantam</name>
    <dbReference type="NCBI Taxonomy" id="1887641"/>
    <lineage>
        <taxon>Viruses</taxon>
        <taxon>Duplodnaviria</taxon>
        <taxon>Heunggongvirae</taxon>
        <taxon>Uroviricota</taxon>
        <taxon>Caudoviricetes</taxon>
        <taxon>Bantamvirus</taxon>
        <taxon>Bantamvirus bantam</taxon>
    </lineage>
</organism>
<dbReference type="Proteomes" id="UP000202170">
    <property type="component" value="Segment"/>
</dbReference>
<dbReference type="RefSeq" id="YP_009287498.1">
    <property type="nucleotide sequence ID" value="NC_031074.1"/>
</dbReference>
<sequence length="294" mass="33368">MIINNPAMFLKDQRTKVIYYGIDGSVWHLSGYGQGAEGATLGVEPDKFYMADMENLYVEGARQDGASYQGTNLPRREIDVEIQIAGKTVREFMSRNDRWWRAWSTRKAGVLAVFTPATGWRWIKVRLGGNVDTKWGKDPSLIKASDYDMTMAADDPLWRSFKHKAHWKNNGGTGSGIIQLRNWADHDAYPEYVMPGPGIYSIQDGPGGEMIKLPYIGFGQTLRLDTHPLRLILRMYDNTTGPDGRSFWRQMDNARRFRGSFEPWSEGDIRVAVDGGTTESQVFGILSPRFLRPF</sequence>
<name>A0A1B3AY88_9CAUD</name>
<reference evidence="2" key="1">
    <citation type="submission" date="2016-07" db="EMBL/GenBank/DDBJ databases">
        <authorList>
            <person name="Florea S."/>
            <person name="Webb J.S."/>
            <person name="Jaromczyk J."/>
            <person name="Schardl C.L."/>
        </authorList>
    </citation>
    <scope>NUCLEOTIDE SEQUENCE [LARGE SCALE GENOMIC DNA]</scope>
</reference>